<dbReference type="Pfam" id="PF00171">
    <property type="entry name" value="Aldedh"/>
    <property type="match status" value="2"/>
</dbReference>
<evidence type="ECO:0000256" key="2">
    <source>
        <dbReference type="ARBA" id="ARBA00023002"/>
    </source>
</evidence>
<dbReference type="Proteomes" id="UP000663882">
    <property type="component" value="Unassembled WGS sequence"/>
</dbReference>
<evidence type="ECO:0000256" key="4">
    <source>
        <dbReference type="RuleBase" id="RU003345"/>
    </source>
</evidence>
<comment type="similarity">
    <text evidence="1 4">Belongs to the aldehyde dehydrogenase family.</text>
</comment>
<dbReference type="OrthoDB" id="310895at2759"/>
<dbReference type="SUPFAM" id="SSF53720">
    <property type="entry name" value="ALDH-like"/>
    <property type="match status" value="2"/>
</dbReference>
<dbReference type="FunFam" id="3.40.309.10:FF:000001">
    <property type="entry name" value="Mitochondrial aldehyde dehydrogenase 2"/>
    <property type="match status" value="2"/>
</dbReference>
<evidence type="ECO:0000259" key="5">
    <source>
        <dbReference type="Pfam" id="PF00171"/>
    </source>
</evidence>
<comment type="caution">
    <text evidence="6">The sequence shown here is derived from an EMBL/GenBank/DDBJ whole genome shotgun (WGS) entry which is preliminary data.</text>
</comment>
<feature type="active site" evidence="3">
    <location>
        <position position="263"/>
    </location>
</feature>
<dbReference type="InterPro" id="IPR016162">
    <property type="entry name" value="Ald_DH_N"/>
</dbReference>
<proteinExistence type="inferred from homology"/>
<dbReference type="FunFam" id="3.40.605.10:FF:000050">
    <property type="entry name" value="Aldehyde dehydrogenase, mitochondrial"/>
    <property type="match status" value="2"/>
</dbReference>
<dbReference type="Gene3D" id="3.40.605.10">
    <property type="entry name" value="Aldehyde Dehydrogenase, Chain A, domain 1"/>
    <property type="match status" value="2"/>
</dbReference>
<dbReference type="InterPro" id="IPR015590">
    <property type="entry name" value="Aldehyde_DH_dom"/>
</dbReference>
<dbReference type="Gene3D" id="3.40.309.10">
    <property type="entry name" value="Aldehyde Dehydrogenase, Chain A, domain 2"/>
    <property type="match status" value="2"/>
</dbReference>
<evidence type="ECO:0000256" key="1">
    <source>
        <dbReference type="ARBA" id="ARBA00009986"/>
    </source>
</evidence>
<dbReference type="GO" id="GO:0016620">
    <property type="term" value="F:oxidoreductase activity, acting on the aldehyde or oxo group of donors, NAD or NADP as acceptor"/>
    <property type="evidence" value="ECO:0007669"/>
    <property type="project" value="InterPro"/>
</dbReference>
<reference evidence="6" key="1">
    <citation type="submission" date="2021-02" db="EMBL/GenBank/DDBJ databases">
        <authorList>
            <person name="Nowell W R."/>
        </authorList>
    </citation>
    <scope>NUCLEOTIDE SEQUENCE</scope>
</reference>
<organism evidence="6 7">
    <name type="scientific">Rotaria sordida</name>
    <dbReference type="NCBI Taxonomy" id="392033"/>
    <lineage>
        <taxon>Eukaryota</taxon>
        <taxon>Metazoa</taxon>
        <taxon>Spiralia</taxon>
        <taxon>Gnathifera</taxon>
        <taxon>Rotifera</taxon>
        <taxon>Eurotatoria</taxon>
        <taxon>Bdelloidea</taxon>
        <taxon>Philodinida</taxon>
        <taxon>Philodinidae</taxon>
        <taxon>Rotaria</taxon>
    </lineage>
</organism>
<dbReference type="InterPro" id="IPR016163">
    <property type="entry name" value="Ald_DH_C"/>
</dbReference>
<dbReference type="AlphaFoldDB" id="A0A814B2N8"/>
<dbReference type="EMBL" id="CAJNOO010000373">
    <property type="protein sequence ID" value="CAF0923471.1"/>
    <property type="molecule type" value="Genomic_DNA"/>
</dbReference>
<evidence type="ECO:0000313" key="7">
    <source>
        <dbReference type="Proteomes" id="UP000663882"/>
    </source>
</evidence>
<sequence length="967" mass="105609">MSSSDSKASTVEIKYTQIFINNEWHKAANGKTFPVINPSTGEEICQVEEGTKADIDKAVEAAKKAFDIKSTWRKYEPAERGNLLRKLADLLRRDVDYLSKLETLNGGKIITDSVMEVFGAAACLDYCAGWSDKIAGETLASAPGTFTYTRHEPVGICGQIIPWNFPLVMLAGKIGPALTCGNVVIVKPAEQTPLTALYCASLIKEAGFPPGVVNIVPGDGPNCGYEIAIHKKIDKIAFTGSVQVGKKVQEAAAKSNLKRVTLELGGKSPLIICEDADLDLAVTTAHRALFMHAAQVCVAASRIFVHSKIYDEFVSKSVELAKKRVLGNPFDSKTQQGPQINNTQCETILQYIKSGKESGAKLECGGERFGDKGYFIQPTIFSDVKDDMKIAREEIFGPVMSIFKFDSYDEVIKRANDTEYGLAAGVITKDLSRALQFVEQLQAGSVWVNQYGALQFQAPFGGFKQSGHGRELGRYGLAEYYEMSSSDSQARKVEIKYTQIFINNEWHKAANGKTFPVINPSTGEEICQVDVDKAVKAARKAFDIESPWRKYEPVARANLMRKFATLLRRDVDYLSKLETLNNGKSVEDSKGDILASADCIDYYAGWVDKITGETIPGGCDQMIFTRHEPIGVCGQIIPWNYPIMMMAWKFGPALACGNVIVLKPAEQTPLTALYCASLIKEAGFPPGVVNVVPGDGPQCGNAISVHEDIDKVAFTGSVEVGKKVQEAAAKSNLKRVSLELGGKSPLIICEDADIDYAVSVAHRAIFTNAAQNCTAGSRTFVHSKIYDEFVARSVELAKKRVVGDPFDPDTEQGPQINDSQFQKILSYIESAKKDGAKLECGGERAGNKGYFIKPTIFSGVKDNMKIAREEIFGPVMSVLKFDSYEEVIKRANGTSFGLGAGVITKDLTRGLTFAQQLQAGSVWVNDYDAVCNQAPFGGFKQSGHGRELGRYGLEAYYEVKTVVIKLV</sequence>
<feature type="active site" evidence="3">
    <location>
        <position position="739"/>
    </location>
</feature>
<keyword evidence="2 4" id="KW-0560">Oxidoreductase</keyword>
<gene>
    <name evidence="6" type="ORF">RFH988_LOCUS10128</name>
</gene>
<dbReference type="InterPro" id="IPR029510">
    <property type="entry name" value="Ald_DH_CS_GLU"/>
</dbReference>
<dbReference type="PROSITE" id="PS00687">
    <property type="entry name" value="ALDEHYDE_DEHYDR_GLU"/>
    <property type="match status" value="2"/>
</dbReference>
<evidence type="ECO:0000313" key="6">
    <source>
        <dbReference type="EMBL" id="CAF0923471.1"/>
    </source>
</evidence>
<feature type="domain" description="Aldehyde dehydrogenase" evidence="5">
    <location>
        <begin position="506"/>
        <end position="962"/>
    </location>
</feature>
<protein>
    <recommendedName>
        <fullName evidence="5">Aldehyde dehydrogenase domain-containing protein</fullName>
    </recommendedName>
</protein>
<evidence type="ECO:0000256" key="3">
    <source>
        <dbReference type="PROSITE-ProRule" id="PRU10007"/>
    </source>
</evidence>
<feature type="domain" description="Aldehyde dehydrogenase" evidence="5">
    <location>
        <begin position="24"/>
        <end position="484"/>
    </location>
</feature>
<accession>A0A814B2N8</accession>
<dbReference type="InterPro" id="IPR016161">
    <property type="entry name" value="Ald_DH/histidinol_DH"/>
</dbReference>
<dbReference type="PANTHER" id="PTHR11699">
    <property type="entry name" value="ALDEHYDE DEHYDROGENASE-RELATED"/>
    <property type="match status" value="1"/>
</dbReference>
<name>A0A814B2N8_9BILA</name>